<evidence type="ECO:0000259" key="10">
    <source>
        <dbReference type="Pfam" id="PF08799"/>
    </source>
</evidence>
<feature type="region of interest" description="Disordered" evidence="8">
    <location>
        <begin position="74"/>
        <end position="153"/>
    </location>
</feature>
<dbReference type="GO" id="GO:0005682">
    <property type="term" value="C:U5 snRNP"/>
    <property type="evidence" value="ECO:0007669"/>
    <property type="project" value="TreeGrafter"/>
</dbReference>
<dbReference type="InterPro" id="IPR004098">
    <property type="entry name" value="Prp18"/>
</dbReference>
<dbReference type="Gene3D" id="1.20.940.10">
    <property type="entry name" value="Functional domain of the splicing factor Prp18"/>
    <property type="match status" value="1"/>
</dbReference>
<dbReference type="PANTHER" id="PTHR13007">
    <property type="entry name" value="PRE-MRNA SPLICING FACTOR-RELATED"/>
    <property type="match status" value="1"/>
</dbReference>
<keyword evidence="6" id="KW-0508">mRNA splicing</keyword>
<dbReference type="EMBL" id="JAULSW010000007">
    <property type="protein sequence ID" value="KAK3375068.1"/>
    <property type="molecule type" value="Genomic_DNA"/>
</dbReference>
<dbReference type="FunFam" id="1.20.940.10:FF:000008">
    <property type="entry name" value="Related to potassium channel regulatory factor"/>
    <property type="match status" value="1"/>
</dbReference>
<reference evidence="11" key="2">
    <citation type="submission" date="2023-06" db="EMBL/GenBank/DDBJ databases">
        <authorList>
            <consortium name="Lawrence Berkeley National Laboratory"/>
            <person name="Haridas S."/>
            <person name="Hensen N."/>
            <person name="Bonometti L."/>
            <person name="Westerberg I."/>
            <person name="Brannstrom I.O."/>
            <person name="Guillou S."/>
            <person name="Cros-Aarteil S."/>
            <person name="Calhoun S."/>
            <person name="Kuo A."/>
            <person name="Mondo S."/>
            <person name="Pangilinan J."/>
            <person name="Riley R."/>
            <person name="LaButti K."/>
            <person name="Andreopoulos B."/>
            <person name="Lipzen A."/>
            <person name="Chen C."/>
            <person name="Yanf M."/>
            <person name="Daum C."/>
            <person name="Ng V."/>
            <person name="Clum A."/>
            <person name="Steindorff A."/>
            <person name="Ohm R."/>
            <person name="Martin F."/>
            <person name="Silar P."/>
            <person name="Natvig D."/>
            <person name="Lalanne C."/>
            <person name="Gautier V."/>
            <person name="Ament-velasquez S.L."/>
            <person name="Kruys A."/>
            <person name="Hutchinson M.I."/>
            <person name="Powell A.J."/>
            <person name="Barry K."/>
            <person name="Miller A.N."/>
            <person name="Grigoriev I.V."/>
            <person name="Debuchy R."/>
            <person name="Gladieux P."/>
            <person name="Thoren M.H."/>
            <person name="Johannesson H."/>
        </authorList>
    </citation>
    <scope>NUCLEOTIDE SEQUENCE</scope>
    <source>
        <strain evidence="11">CBS 232.78</strain>
    </source>
</reference>
<dbReference type="InterPro" id="IPR014906">
    <property type="entry name" value="PRP4-like"/>
</dbReference>
<gene>
    <name evidence="11" type="ORF">B0H63DRAFT_265600</name>
</gene>
<evidence type="ECO:0000256" key="2">
    <source>
        <dbReference type="ARBA" id="ARBA00008137"/>
    </source>
</evidence>
<evidence type="ECO:0000256" key="5">
    <source>
        <dbReference type="ARBA" id="ARBA00022728"/>
    </source>
</evidence>
<keyword evidence="7" id="KW-0539">Nucleus</keyword>
<keyword evidence="12" id="KW-1185">Reference proteome</keyword>
<dbReference type="SUPFAM" id="SSF47938">
    <property type="entry name" value="Functional domain of the splicing factor Prp18"/>
    <property type="match status" value="1"/>
</dbReference>
<evidence type="ECO:0000256" key="1">
    <source>
        <dbReference type="ARBA" id="ARBA00004123"/>
    </source>
</evidence>
<evidence type="ECO:0000256" key="6">
    <source>
        <dbReference type="ARBA" id="ARBA00023187"/>
    </source>
</evidence>
<dbReference type="InterPro" id="IPR036285">
    <property type="entry name" value="PRP4-like_sf"/>
</dbReference>
<sequence>MDFAALMSKEIAKAKGGTTSMTTTAKSSDSKPASAAAAPPKYISRREAEEARQAAYLAEQKALEDERLARAIAKRKREEEVLEEAKARDEKRQRLAEESRIRREARAAEEERQRRKRLGLPELPPSNEPGDAKANNEDDNDDDDDDDGWGDIPEADLVTKLRELGEPASLFGETHAEKLRRHRKASAGPAIIAEGPIITSLAPLEEKDMKVPDKVPPPTDKKARRRLFRQLASYFNMVLREWEAALAREDNADTFAGQGAIHAMVSSKEAMKPLFRKFETGDLDESILEPVVEIVKAAQERRYVDANDGYLRLSIGKAAWPIGVTMVGIHERSAREKLHGGERGHIMGSEITRKYLQSIKRCLTFAQVRWPPEDIRQLMG</sequence>
<feature type="compositionally biased region" description="Acidic residues" evidence="8">
    <location>
        <begin position="137"/>
        <end position="149"/>
    </location>
</feature>
<evidence type="ECO:0000256" key="8">
    <source>
        <dbReference type="SAM" id="MobiDB-lite"/>
    </source>
</evidence>
<evidence type="ECO:0000256" key="7">
    <source>
        <dbReference type="ARBA" id="ARBA00023242"/>
    </source>
</evidence>
<dbReference type="GO" id="GO:0071021">
    <property type="term" value="C:U2-type post-spliceosomal complex"/>
    <property type="evidence" value="ECO:0007669"/>
    <property type="project" value="TreeGrafter"/>
</dbReference>
<organism evidence="11 12">
    <name type="scientific">Podospora didyma</name>
    <dbReference type="NCBI Taxonomy" id="330526"/>
    <lineage>
        <taxon>Eukaryota</taxon>
        <taxon>Fungi</taxon>
        <taxon>Dikarya</taxon>
        <taxon>Ascomycota</taxon>
        <taxon>Pezizomycotina</taxon>
        <taxon>Sordariomycetes</taxon>
        <taxon>Sordariomycetidae</taxon>
        <taxon>Sordariales</taxon>
        <taxon>Podosporaceae</taxon>
        <taxon>Podospora</taxon>
    </lineage>
</organism>
<feature type="domain" description="Prp18" evidence="9">
    <location>
        <begin position="233"/>
        <end position="371"/>
    </location>
</feature>
<accession>A0AAE0KDY6</accession>
<feature type="compositionally biased region" description="Basic and acidic residues" evidence="8">
    <location>
        <begin position="76"/>
        <end position="113"/>
    </location>
</feature>
<evidence type="ECO:0000256" key="4">
    <source>
        <dbReference type="ARBA" id="ARBA00022664"/>
    </source>
</evidence>
<dbReference type="GO" id="GO:0000350">
    <property type="term" value="P:generation of catalytic spliceosome for second transesterification step"/>
    <property type="evidence" value="ECO:0007669"/>
    <property type="project" value="TreeGrafter"/>
</dbReference>
<dbReference type="InterPro" id="IPR039979">
    <property type="entry name" value="PRPF18"/>
</dbReference>
<dbReference type="PANTHER" id="PTHR13007:SF19">
    <property type="entry name" value="PRE-MRNA-SPLICING FACTOR 18"/>
    <property type="match status" value="1"/>
</dbReference>
<reference evidence="11" key="1">
    <citation type="journal article" date="2023" name="Mol. Phylogenet. Evol.">
        <title>Genome-scale phylogeny and comparative genomics of the fungal order Sordariales.</title>
        <authorList>
            <person name="Hensen N."/>
            <person name="Bonometti L."/>
            <person name="Westerberg I."/>
            <person name="Brannstrom I.O."/>
            <person name="Guillou S."/>
            <person name="Cros-Aarteil S."/>
            <person name="Calhoun S."/>
            <person name="Haridas S."/>
            <person name="Kuo A."/>
            <person name="Mondo S."/>
            <person name="Pangilinan J."/>
            <person name="Riley R."/>
            <person name="LaButti K."/>
            <person name="Andreopoulos B."/>
            <person name="Lipzen A."/>
            <person name="Chen C."/>
            <person name="Yan M."/>
            <person name="Daum C."/>
            <person name="Ng V."/>
            <person name="Clum A."/>
            <person name="Steindorff A."/>
            <person name="Ohm R.A."/>
            <person name="Martin F."/>
            <person name="Silar P."/>
            <person name="Natvig D.O."/>
            <person name="Lalanne C."/>
            <person name="Gautier V."/>
            <person name="Ament-Velasquez S.L."/>
            <person name="Kruys A."/>
            <person name="Hutchinson M.I."/>
            <person name="Powell A.J."/>
            <person name="Barry K."/>
            <person name="Miller A.N."/>
            <person name="Grigoriev I.V."/>
            <person name="Debuchy R."/>
            <person name="Gladieux P."/>
            <person name="Hiltunen Thoren M."/>
            <person name="Johannesson H."/>
        </authorList>
    </citation>
    <scope>NUCLEOTIDE SEQUENCE</scope>
    <source>
        <strain evidence="11">CBS 232.78</strain>
    </source>
</reference>
<dbReference type="Gene3D" id="4.10.280.110">
    <property type="entry name" value="Pre-mRNA processing factor 4 domain"/>
    <property type="match status" value="1"/>
</dbReference>
<name>A0AAE0KDY6_9PEZI</name>
<dbReference type="Proteomes" id="UP001285441">
    <property type="component" value="Unassembled WGS sequence"/>
</dbReference>
<evidence type="ECO:0000313" key="11">
    <source>
        <dbReference type="EMBL" id="KAK3375068.1"/>
    </source>
</evidence>
<proteinExistence type="inferred from homology"/>
<comment type="caution">
    <text evidence="11">The sequence shown here is derived from an EMBL/GenBank/DDBJ whole genome shotgun (WGS) entry which is preliminary data.</text>
</comment>
<evidence type="ECO:0000259" key="9">
    <source>
        <dbReference type="Pfam" id="PF02840"/>
    </source>
</evidence>
<feature type="domain" description="Pre-mRNA processing factor 4 (PRP4)-like" evidence="10">
    <location>
        <begin position="159"/>
        <end position="184"/>
    </location>
</feature>
<dbReference type="GO" id="GO:0046540">
    <property type="term" value="C:U4/U6 x U5 tri-snRNP complex"/>
    <property type="evidence" value="ECO:0007669"/>
    <property type="project" value="TreeGrafter"/>
</dbReference>
<evidence type="ECO:0000313" key="12">
    <source>
        <dbReference type="Proteomes" id="UP001285441"/>
    </source>
</evidence>
<keyword evidence="5" id="KW-0747">Spliceosome</keyword>
<keyword evidence="4" id="KW-0507">mRNA processing</keyword>
<evidence type="ECO:0000256" key="3">
    <source>
        <dbReference type="ARBA" id="ARBA00018242"/>
    </source>
</evidence>
<dbReference type="AlphaFoldDB" id="A0AAE0KDY6"/>
<protein>
    <recommendedName>
        <fullName evidence="3">Pre-mRNA-splicing factor 18</fullName>
    </recommendedName>
</protein>
<dbReference type="Pfam" id="PF08799">
    <property type="entry name" value="PRP4"/>
    <property type="match status" value="1"/>
</dbReference>
<comment type="similarity">
    <text evidence="2">Belongs to the PRP18 family.</text>
</comment>
<feature type="compositionally biased region" description="Low complexity" evidence="8">
    <location>
        <begin position="22"/>
        <end position="41"/>
    </location>
</feature>
<feature type="region of interest" description="Disordered" evidence="8">
    <location>
        <begin position="1"/>
        <end position="52"/>
    </location>
</feature>
<dbReference type="Pfam" id="PF02840">
    <property type="entry name" value="Prp18"/>
    <property type="match status" value="1"/>
</dbReference>
<comment type="subcellular location">
    <subcellularLocation>
        <location evidence="1">Nucleus</location>
    </subcellularLocation>
</comment>
<dbReference type="SUPFAM" id="SSF158230">
    <property type="entry name" value="PRP4-like"/>
    <property type="match status" value="1"/>
</dbReference>